<dbReference type="RefSeq" id="WP_258812997.1">
    <property type="nucleotide sequence ID" value="NZ_JANUGU010000006.1"/>
</dbReference>
<organism evidence="2 3">
    <name type="scientific">Massilia terrae</name>
    <dbReference type="NCBI Taxonomy" id="1811224"/>
    <lineage>
        <taxon>Bacteria</taxon>
        <taxon>Pseudomonadati</taxon>
        <taxon>Pseudomonadota</taxon>
        <taxon>Betaproteobacteria</taxon>
        <taxon>Burkholderiales</taxon>
        <taxon>Oxalobacteraceae</taxon>
        <taxon>Telluria group</taxon>
        <taxon>Massilia</taxon>
    </lineage>
</organism>
<accession>A0ABT2D0Q5</accession>
<dbReference type="Proteomes" id="UP001204621">
    <property type="component" value="Unassembled WGS sequence"/>
</dbReference>
<dbReference type="SUPFAM" id="SSF54593">
    <property type="entry name" value="Glyoxalase/Bleomycin resistance protein/Dihydroxybiphenyl dioxygenase"/>
    <property type="match status" value="1"/>
</dbReference>
<sequence length="144" mass="15590">MLQPIPYLSFNGNCEEAMQFYEKVLAGQLAPMVRFSDMPCPSDAPAMDPARARLVAHARLMLEGGGMLFAGDCPPSIPYEGVKGVSMTISYDTVEQAQKVFRDLSEGGKVTMPMGDMFWAQAAGMCLDKYGVSWSVNGALKPVV</sequence>
<dbReference type="InterPro" id="IPR029068">
    <property type="entry name" value="Glyas_Bleomycin-R_OHBP_Dase"/>
</dbReference>
<feature type="domain" description="PhnB-like" evidence="1">
    <location>
        <begin position="5"/>
        <end position="136"/>
    </location>
</feature>
<dbReference type="PANTHER" id="PTHR33990:SF1">
    <property type="entry name" value="PROTEIN YJDN"/>
    <property type="match status" value="1"/>
</dbReference>
<dbReference type="EMBL" id="JANUGU010000006">
    <property type="protein sequence ID" value="MCS0659802.1"/>
    <property type="molecule type" value="Genomic_DNA"/>
</dbReference>
<evidence type="ECO:0000313" key="2">
    <source>
        <dbReference type="EMBL" id="MCS0659802.1"/>
    </source>
</evidence>
<keyword evidence="3" id="KW-1185">Reference proteome</keyword>
<dbReference type="PANTHER" id="PTHR33990">
    <property type="entry name" value="PROTEIN YJDN-RELATED"/>
    <property type="match status" value="1"/>
</dbReference>
<gene>
    <name evidence="2" type="ORF">NX778_17150</name>
</gene>
<name>A0ABT2D0Q5_9BURK</name>
<evidence type="ECO:0000313" key="3">
    <source>
        <dbReference type="Proteomes" id="UP001204621"/>
    </source>
</evidence>
<reference evidence="2 3" key="1">
    <citation type="submission" date="2022-08" db="EMBL/GenBank/DDBJ databases">
        <title>Reclassification of Massilia species as members of the genera Telluria, Duganella, Pseudoduganella, Mokoshia gen. nov. and Zemynaea gen. nov. using orthogonal and non-orthogonal genome-based approaches.</title>
        <authorList>
            <person name="Bowman J.P."/>
        </authorList>
    </citation>
    <scope>NUCLEOTIDE SEQUENCE [LARGE SCALE GENOMIC DNA]</scope>
    <source>
        <strain evidence="2 3">JCM 31606</strain>
    </source>
</reference>
<evidence type="ECO:0000259" key="1">
    <source>
        <dbReference type="Pfam" id="PF06983"/>
    </source>
</evidence>
<dbReference type="Gene3D" id="3.10.180.10">
    <property type="entry name" value="2,3-Dihydroxybiphenyl 1,2-Dioxygenase, domain 1"/>
    <property type="match status" value="1"/>
</dbReference>
<protein>
    <submittedName>
        <fullName evidence="2">VOC family protein</fullName>
    </submittedName>
</protein>
<proteinExistence type="predicted"/>
<dbReference type="InterPro" id="IPR028973">
    <property type="entry name" value="PhnB-like"/>
</dbReference>
<comment type="caution">
    <text evidence="2">The sequence shown here is derived from an EMBL/GenBank/DDBJ whole genome shotgun (WGS) entry which is preliminary data.</text>
</comment>
<dbReference type="Pfam" id="PF06983">
    <property type="entry name" value="3-dmu-9_3-mt"/>
    <property type="match status" value="1"/>
</dbReference>
<dbReference type="CDD" id="cd06588">
    <property type="entry name" value="PhnB_like"/>
    <property type="match status" value="1"/>
</dbReference>